<proteinExistence type="predicted"/>
<dbReference type="AlphaFoldDB" id="A0A183N431"/>
<evidence type="ECO:0000313" key="1">
    <source>
        <dbReference type="EMBL" id="VDP45676.1"/>
    </source>
</evidence>
<protein>
    <submittedName>
        <fullName evidence="1">Uncharacterized protein</fullName>
    </submittedName>
</protein>
<keyword evidence="2" id="KW-1185">Reference proteome</keyword>
<reference evidence="1 2" key="1">
    <citation type="submission" date="2018-11" db="EMBL/GenBank/DDBJ databases">
        <authorList>
            <consortium name="Pathogen Informatics"/>
        </authorList>
    </citation>
    <scope>NUCLEOTIDE SEQUENCE [LARGE SCALE GENOMIC DNA]</scope>
    <source>
        <strain evidence="1 2">Zambia</strain>
    </source>
</reference>
<name>A0A183N431_9TREM</name>
<evidence type="ECO:0000313" key="2">
    <source>
        <dbReference type="Proteomes" id="UP000277204"/>
    </source>
</evidence>
<sequence length="75" mass="8394">MQKKMTSVASTSAAVGLSIHKGKSKILRYNKTCTNEISLDGKDLEDVKTFTYLDIIIDDADVKRGLTKQEQQIFN</sequence>
<dbReference type="EMBL" id="UZAI01019485">
    <property type="protein sequence ID" value="VDP45676.1"/>
    <property type="molecule type" value="Genomic_DNA"/>
</dbReference>
<accession>A0A183N431</accession>
<dbReference type="Proteomes" id="UP000277204">
    <property type="component" value="Unassembled WGS sequence"/>
</dbReference>
<organism evidence="1 2">
    <name type="scientific">Schistosoma margrebowiei</name>
    <dbReference type="NCBI Taxonomy" id="48269"/>
    <lineage>
        <taxon>Eukaryota</taxon>
        <taxon>Metazoa</taxon>
        <taxon>Spiralia</taxon>
        <taxon>Lophotrochozoa</taxon>
        <taxon>Platyhelminthes</taxon>
        <taxon>Trematoda</taxon>
        <taxon>Digenea</taxon>
        <taxon>Strigeidida</taxon>
        <taxon>Schistosomatoidea</taxon>
        <taxon>Schistosomatidae</taxon>
        <taxon>Schistosoma</taxon>
    </lineage>
</organism>
<gene>
    <name evidence="1" type="ORF">SMRZ_LOCUS23056</name>
</gene>